<dbReference type="InterPro" id="IPR050080">
    <property type="entry name" value="RNase_PH"/>
</dbReference>
<evidence type="ECO:0000256" key="6">
    <source>
        <dbReference type="ARBA" id="ARBA00022835"/>
    </source>
</evidence>
<dbReference type="GO" id="GO:0006364">
    <property type="term" value="P:rRNA processing"/>
    <property type="evidence" value="ECO:0007669"/>
    <property type="project" value="UniProtKB-KW"/>
</dbReference>
<evidence type="ECO:0000313" key="10">
    <source>
        <dbReference type="EMBL" id="QSS51857.1"/>
    </source>
</evidence>
<organism evidence="10 11">
    <name type="scientific">Ajellomyces capsulatus (strain H88)</name>
    <name type="common">Darling's disease fungus</name>
    <name type="synonym">Histoplasma capsulatum</name>
    <dbReference type="NCBI Taxonomy" id="544711"/>
    <lineage>
        <taxon>Eukaryota</taxon>
        <taxon>Fungi</taxon>
        <taxon>Dikarya</taxon>
        <taxon>Ascomycota</taxon>
        <taxon>Pezizomycotina</taxon>
        <taxon>Eurotiomycetes</taxon>
        <taxon>Eurotiomycetidae</taxon>
        <taxon>Onygenales</taxon>
        <taxon>Ajellomycetaceae</taxon>
        <taxon>Histoplasma</taxon>
    </lineage>
</organism>
<name>A0A8A1LJ75_AJEC8</name>
<dbReference type="GO" id="GO:0071051">
    <property type="term" value="P:poly(A)-dependent snoRNA 3'-end processing"/>
    <property type="evidence" value="ECO:0007669"/>
    <property type="project" value="TreeGrafter"/>
</dbReference>
<dbReference type="CDD" id="cd11371">
    <property type="entry name" value="RNase_PH_MTR3"/>
    <property type="match status" value="1"/>
</dbReference>
<dbReference type="GO" id="GO:0016075">
    <property type="term" value="P:rRNA catabolic process"/>
    <property type="evidence" value="ECO:0007669"/>
    <property type="project" value="TreeGrafter"/>
</dbReference>
<keyword evidence="7" id="KW-0694">RNA-binding</keyword>
<dbReference type="Pfam" id="PF01138">
    <property type="entry name" value="RNase_PH"/>
    <property type="match status" value="1"/>
</dbReference>
<dbReference type="PANTHER" id="PTHR11953:SF2">
    <property type="entry name" value="EXOSOME COMPLEX COMPONENT MTR3"/>
    <property type="match status" value="1"/>
</dbReference>
<comment type="similarity">
    <text evidence="3">Belongs to the RNase PH family.</text>
</comment>
<evidence type="ECO:0000313" key="11">
    <source>
        <dbReference type="Proteomes" id="UP000663419"/>
    </source>
</evidence>
<keyword evidence="8" id="KW-0539">Nucleus</keyword>
<dbReference type="GO" id="GO:0071028">
    <property type="term" value="P:nuclear mRNA surveillance"/>
    <property type="evidence" value="ECO:0007669"/>
    <property type="project" value="TreeGrafter"/>
</dbReference>
<evidence type="ECO:0000256" key="3">
    <source>
        <dbReference type="ARBA" id="ARBA00006678"/>
    </source>
</evidence>
<keyword evidence="6" id="KW-0271">Exosome</keyword>
<keyword evidence="5" id="KW-0698">rRNA processing</keyword>
<evidence type="ECO:0000256" key="8">
    <source>
        <dbReference type="ARBA" id="ARBA00023242"/>
    </source>
</evidence>
<dbReference type="InterPro" id="IPR001247">
    <property type="entry name" value="ExoRNase_PH_dom1"/>
</dbReference>
<dbReference type="GO" id="GO:0000176">
    <property type="term" value="C:nuclear exosome (RNase complex)"/>
    <property type="evidence" value="ECO:0007669"/>
    <property type="project" value="TreeGrafter"/>
</dbReference>
<evidence type="ECO:0000256" key="1">
    <source>
        <dbReference type="ARBA" id="ARBA00004123"/>
    </source>
</evidence>
<dbReference type="SUPFAM" id="SSF54211">
    <property type="entry name" value="Ribosomal protein S5 domain 2-like"/>
    <property type="match status" value="1"/>
</dbReference>
<dbReference type="EMBL" id="CP069103">
    <property type="protein sequence ID" value="QSS51857.1"/>
    <property type="molecule type" value="Genomic_DNA"/>
</dbReference>
<dbReference type="VEuPathDB" id="FungiDB:I7I53_07298"/>
<dbReference type="InterPro" id="IPR020568">
    <property type="entry name" value="Ribosomal_Su5_D2-typ_SF"/>
</dbReference>
<dbReference type="GO" id="GO:0000177">
    <property type="term" value="C:cytoplasmic exosome (RNase complex)"/>
    <property type="evidence" value="ECO:0007669"/>
    <property type="project" value="TreeGrafter"/>
</dbReference>
<dbReference type="AlphaFoldDB" id="A0A8A1LJ75"/>
<dbReference type="GO" id="GO:0005730">
    <property type="term" value="C:nucleolus"/>
    <property type="evidence" value="ECO:0007669"/>
    <property type="project" value="TreeGrafter"/>
</dbReference>
<evidence type="ECO:0000256" key="4">
    <source>
        <dbReference type="ARBA" id="ARBA00022490"/>
    </source>
</evidence>
<proteinExistence type="inferred from homology"/>
<evidence type="ECO:0000256" key="7">
    <source>
        <dbReference type="ARBA" id="ARBA00022884"/>
    </source>
</evidence>
<dbReference type="InterPro" id="IPR027408">
    <property type="entry name" value="PNPase/RNase_PH_dom_sf"/>
</dbReference>
<keyword evidence="4" id="KW-0963">Cytoplasm</keyword>
<evidence type="ECO:0000256" key="2">
    <source>
        <dbReference type="ARBA" id="ARBA00004496"/>
    </source>
</evidence>
<evidence type="ECO:0000256" key="5">
    <source>
        <dbReference type="ARBA" id="ARBA00022552"/>
    </source>
</evidence>
<comment type="subcellular location">
    <subcellularLocation>
        <location evidence="2">Cytoplasm</location>
    </subcellularLocation>
    <subcellularLocation>
        <location evidence="1">Nucleus</location>
    </subcellularLocation>
</comment>
<reference evidence="10" key="1">
    <citation type="submission" date="2021-01" db="EMBL/GenBank/DDBJ databases">
        <title>Chromosome-level genome assembly of a human fungal pathogen reveals clustering of transcriptionally co-regulated genes.</title>
        <authorList>
            <person name="Voorhies M."/>
            <person name="Cohen S."/>
            <person name="Shea T.P."/>
            <person name="Petrus S."/>
            <person name="Munoz J.F."/>
            <person name="Poplawski S."/>
            <person name="Goldman W.E."/>
            <person name="Michael T."/>
            <person name="Cuomo C.A."/>
            <person name="Sil A."/>
            <person name="Beyhan S."/>
        </authorList>
    </citation>
    <scope>NUCLEOTIDE SEQUENCE</scope>
    <source>
        <strain evidence="10">H88</strain>
    </source>
</reference>
<gene>
    <name evidence="10" type="ORF">I7I53_07298</name>
</gene>
<accession>A0A8A1LJ75</accession>
<dbReference type="Gene3D" id="3.30.230.70">
    <property type="entry name" value="GHMP Kinase, N-terminal domain"/>
    <property type="match status" value="1"/>
</dbReference>
<dbReference type="GO" id="GO:0003723">
    <property type="term" value="F:RNA binding"/>
    <property type="evidence" value="ECO:0007669"/>
    <property type="project" value="UniProtKB-KW"/>
</dbReference>
<protein>
    <submittedName>
        <fullName evidence="10">3' exoribonuclease</fullName>
    </submittedName>
</protein>
<dbReference type="GO" id="GO:0034475">
    <property type="term" value="P:U4 snRNA 3'-end processing"/>
    <property type="evidence" value="ECO:0007669"/>
    <property type="project" value="TreeGrafter"/>
</dbReference>
<dbReference type="Proteomes" id="UP000663419">
    <property type="component" value="Chromosome 2"/>
</dbReference>
<dbReference type="PANTHER" id="PTHR11953">
    <property type="entry name" value="EXOSOME COMPLEX COMPONENT"/>
    <property type="match status" value="1"/>
</dbReference>
<feature type="domain" description="Exoribonuclease phosphorolytic" evidence="9">
    <location>
        <begin position="77"/>
        <end position="244"/>
    </location>
</feature>
<sequence>MDVWVYKHCFHCLNSSCLFAPLTPFRPLEEWIMADKRRLNGPPGGTRPPVFASSLLSSDGQHCVALERPVRTRKQHELRRIFLKTGLIPSASGSAYLEFQPSSFIARSKLKTLIPPSSSLKLICSIHGPKPLPRSAPFSPNLLLSTHVKFAPFASRRRRGNIRDVNERDLGVHLETALRGAIIAERWPKSGLDITVTVLEGEDDCWWGDVLSPGPLGSVDGWGLMNVLAGCITVASAAIADARIDCMDLITGGVAAFVESPNVEASGRTKDSSQRGHGYSLVLDPDPSEHLGIVSACVVGYMPSRDEITELWLKGDTSNISAGSQNAAARHEALIDGAVDAARGAQAVLAEAVRESAERFAIHAGKKLALSGSGTEDIEMKH</sequence>
<evidence type="ECO:0000259" key="9">
    <source>
        <dbReference type="Pfam" id="PF01138"/>
    </source>
</evidence>